<evidence type="ECO:0000256" key="1">
    <source>
        <dbReference type="SAM" id="Phobius"/>
    </source>
</evidence>
<dbReference type="Gene3D" id="1.20.144.10">
    <property type="entry name" value="Phosphatidic acid phosphatase type 2/haloperoxidase"/>
    <property type="match status" value="1"/>
</dbReference>
<dbReference type="CDD" id="cd01610">
    <property type="entry name" value="PAP2_like"/>
    <property type="match status" value="1"/>
</dbReference>
<dbReference type="Proteomes" id="UP001549146">
    <property type="component" value="Unassembled WGS sequence"/>
</dbReference>
<reference evidence="2 3" key="1">
    <citation type="submission" date="2024-06" db="EMBL/GenBank/DDBJ databases">
        <title>Genomic Encyclopedia of Type Strains, Phase IV (KMG-IV): sequencing the most valuable type-strain genomes for metagenomic binning, comparative biology and taxonomic classification.</title>
        <authorList>
            <person name="Goeker M."/>
        </authorList>
    </citation>
    <scope>NUCLEOTIDE SEQUENCE [LARGE SCALE GENOMIC DNA]</scope>
    <source>
        <strain evidence="2 3">DSM 29388</strain>
    </source>
</reference>
<gene>
    <name evidence="2" type="ORF">ABID46_002257</name>
</gene>
<organism evidence="2 3">
    <name type="scientific">Moheibacter stercoris</name>
    <dbReference type="NCBI Taxonomy" id="1628251"/>
    <lineage>
        <taxon>Bacteria</taxon>
        <taxon>Pseudomonadati</taxon>
        <taxon>Bacteroidota</taxon>
        <taxon>Flavobacteriia</taxon>
        <taxon>Flavobacteriales</taxon>
        <taxon>Weeksellaceae</taxon>
        <taxon>Moheibacter</taxon>
    </lineage>
</organism>
<proteinExistence type="predicted"/>
<accession>A0ABV2LYF8</accession>
<feature type="transmembrane region" description="Helical" evidence="1">
    <location>
        <begin position="12"/>
        <end position="31"/>
    </location>
</feature>
<keyword evidence="3" id="KW-1185">Reference proteome</keyword>
<feature type="transmembrane region" description="Helical" evidence="1">
    <location>
        <begin position="103"/>
        <end position="123"/>
    </location>
</feature>
<comment type="caution">
    <text evidence="2">The sequence shown here is derived from an EMBL/GenBank/DDBJ whole genome shotgun (WGS) entry which is preliminary data.</text>
</comment>
<dbReference type="RefSeq" id="WP_354510104.1">
    <property type="nucleotide sequence ID" value="NZ_JBEPMO010000016.1"/>
</dbReference>
<evidence type="ECO:0000313" key="2">
    <source>
        <dbReference type="EMBL" id="MET3732667.1"/>
    </source>
</evidence>
<keyword evidence="1" id="KW-1133">Transmembrane helix</keyword>
<feature type="transmembrane region" description="Helical" evidence="1">
    <location>
        <begin position="37"/>
        <end position="58"/>
    </location>
</feature>
<dbReference type="EMBL" id="JBEPMO010000016">
    <property type="protein sequence ID" value="MET3732667.1"/>
    <property type="molecule type" value="Genomic_DNA"/>
</dbReference>
<protein>
    <submittedName>
        <fullName evidence="2">Membrane-associated phospholipid phosphatase</fullName>
    </submittedName>
</protein>
<name>A0ABV2LYF8_9FLAO</name>
<evidence type="ECO:0000313" key="3">
    <source>
        <dbReference type="Proteomes" id="UP001549146"/>
    </source>
</evidence>
<feature type="transmembrane region" description="Helical" evidence="1">
    <location>
        <begin position="135"/>
        <end position="161"/>
    </location>
</feature>
<feature type="transmembrane region" description="Helical" evidence="1">
    <location>
        <begin position="173"/>
        <end position="190"/>
    </location>
</feature>
<dbReference type="SUPFAM" id="SSF48317">
    <property type="entry name" value="Acid phosphatase/Vanadium-dependent haloperoxidase"/>
    <property type="match status" value="1"/>
</dbReference>
<keyword evidence="1" id="KW-0472">Membrane</keyword>
<sequence length="191" mass="21645">MKVEKLAHAISNLAHPLLTFPIFIVYQLFTHETFPKALWLSGLIVLALFVPIAVSLYLGTKKGKYTNFDVSDREQRKGFFPLVLILFVLLILVLYITHQPAYIIQPFVFAFTLMSVCYAANFFSKVSLHTSLTLFLSCLIFSLNPIFGIFMFIFTCLMAWSRWYLKRHSIAEILGGAVIGSCVGLAYILFG</sequence>
<feature type="transmembrane region" description="Helical" evidence="1">
    <location>
        <begin position="79"/>
        <end position="97"/>
    </location>
</feature>
<dbReference type="InterPro" id="IPR036938">
    <property type="entry name" value="PAP2/HPO_sf"/>
</dbReference>
<keyword evidence="1" id="KW-0812">Transmembrane</keyword>